<dbReference type="InterPro" id="IPR050275">
    <property type="entry name" value="PGM_Phosphatase"/>
</dbReference>
<dbReference type="PANTHER" id="PTHR48100:SF59">
    <property type="entry name" value="ADENOSYLCOBALAMIN_ALPHA-RIBAZOLE PHOSPHATASE"/>
    <property type="match status" value="1"/>
</dbReference>
<gene>
    <name evidence="1" type="ORF">FYJ57_05140</name>
</gene>
<organism evidence="1 2">
    <name type="scientific">Oliverpabstia intestinalis</name>
    <dbReference type="NCBI Taxonomy" id="2606633"/>
    <lineage>
        <taxon>Bacteria</taxon>
        <taxon>Bacillati</taxon>
        <taxon>Bacillota</taxon>
        <taxon>Clostridia</taxon>
        <taxon>Lachnospirales</taxon>
        <taxon>Lachnospiraceae</taxon>
        <taxon>Oliverpabstia</taxon>
    </lineage>
</organism>
<reference evidence="1 2" key="1">
    <citation type="submission" date="2019-08" db="EMBL/GenBank/DDBJ databases">
        <title>In-depth cultivation of the pig gut microbiome towards novel bacterial diversity and tailored functional studies.</title>
        <authorList>
            <person name="Wylensek D."/>
            <person name="Hitch T.C.A."/>
            <person name="Clavel T."/>
        </authorList>
    </citation>
    <scope>NUCLEOTIDE SEQUENCE [LARGE SCALE GENOMIC DNA]</scope>
    <source>
        <strain evidence="1 2">BSM-380-WT-5A</strain>
    </source>
</reference>
<dbReference type="Pfam" id="PF00300">
    <property type="entry name" value="His_Phos_1"/>
    <property type="match status" value="1"/>
</dbReference>
<dbReference type="RefSeq" id="WP_154431797.1">
    <property type="nucleotide sequence ID" value="NZ_VUMS01000007.1"/>
</dbReference>
<dbReference type="AlphaFoldDB" id="A0A7X2TLA3"/>
<proteinExistence type="predicted"/>
<protein>
    <submittedName>
        <fullName evidence="1">Histidine phosphatase family protein</fullName>
    </submittedName>
</protein>
<sequence length="175" mass="19959">MTTFYFVRHGHMDTSMAGKKFYKDFSYNMMTLSEKGIGQIKETAKDVRLANAELIIASPFGRTLHSAAILSKELNIDMKVETDLHEWLADAVSYDFLPDDIAEKSYKALSENEGRHPIGETCLWESAEQMKKRVMKVLDKYKDFDSVIVVCHGTLMQYVLGIPHPENGQIEVLTY</sequence>
<keyword evidence="2" id="KW-1185">Reference proteome</keyword>
<dbReference type="PANTHER" id="PTHR48100">
    <property type="entry name" value="BROAD-SPECIFICITY PHOSPHATASE YOR283W-RELATED"/>
    <property type="match status" value="1"/>
</dbReference>
<dbReference type="CDD" id="cd07067">
    <property type="entry name" value="HP_PGM_like"/>
    <property type="match status" value="1"/>
</dbReference>
<evidence type="ECO:0000313" key="2">
    <source>
        <dbReference type="Proteomes" id="UP000440513"/>
    </source>
</evidence>
<accession>A0A7X2TLA3</accession>
<dbReference type="EMBL" id="VUMS01000007">
    <property type="protein sequence ID" value="MST66127.1"/>
    <property type="molecule type" value="Genomic_DNA"/>
</dbReference>
<comment type="caution">
    <text evidence="1">The sequence shown here is derived from an EMBL/GenBank/DDBJ whole genome shotgun (WGS) entry which is preliminary data.</text>
</comment>
<dbReference type="Gene3D" id="3.40.50.1240">
    <property type="entry name" value="Phosphoglycerate mutase-like"/>
    <property type="match status" value="1"/>
</dbReference>
<evidence type="ECO:0000313" key="1">
    <source>
        <dbReference type="EMBL" id="MST66127.1"/>
    </source>
</evidence>
<dbReference type="InterPro" id="IPR029033">
    <property type="entry name" value="His_PPase_superfam"/>
</dbReference>
<dbReference type="SUPFAM" id="SSF53254">
    <property type="entry name" value="Phosphoglycerate mutase-like"/>
    <property type="match status" value="1"/>
</dbReference>
<dbReference type="Proteomes" id="UP000440513">
    <property type="component" value="Unassembled WGS sequence"/>
</dbReference>
<dbReference type="GO" id="GO:0005737">
    <property type="term" value="C:cytoplasm"/>
    <property type="evidence" value="ECO:0007669"/>
    <property type="project" value="TreeGrafter"/>
</dbReference>
<name>A0A7X2TLA3_9FIRM</name>
<dbReference type="InterPro" id="IPR013078">
    <property type="entry name" value="His_Pase_superF_clade-1"/>
</dbReference>
<dbReference type="GO" id="GO:0016791">
    <property type="term" value="F:phosphatase activity"/>
    <property type="evidence" value="ECO:0007669"/>
    <property type="project" value="TreeGrafter"/>
</dbReference>